<protein>
    <submittedName>
        <fullName evidence="1">Uncharacterized protein</fullName>
    </submittedName>
</protein>
<accession>A0A2T1GB70</accession>
<gene>
    <name evidence="1" type="ORF">C7B77_17835</name>
</gene>
<dbReference type="EMBL" id="PVWO01000251">
    <property type="protein sequence ID" value="PSB54545.1"/>
    <property type="molecule type" value="Genomic_DNA"/>
</dbReference>
<keyword evidence="2" id="KW-1185">Reference proteome</keyword>
<proteinExistence type="predicted"/>
<name>A0A2T1GB70_9CYAN</name>
<sequence length="60" mass="6854">MYYADIYGAVGAGFRRALWRFPPGLARQDNVSQYSGKVRSQTNPPSPLEDVKWVLRRLTP</sequence>
<dbReference type="AlphaFoldDB" id="A0A2T1GB70"/>
<reference evidence="1 2" key="1">
    <citation type="submission" date="2018-03" db="EMBL/GenBank/DDBJ databases">
        <title>The ancient ancestry and fast evolution of plastids.</title>
        <authorList>
            <person name="Moore K.R."/>
            <person name="Magnabosco C."/>
            <person name="Momper L."/>
            <person name="Gold D.A."/>
            <person name="Bosak T."/>
            <person name="Fournier G.P."/>
        </authorList>
    </citation>
    <scope>NUCLEOTIDE SEQUENCE [LARGE SCALE GENOMIC DNA]</scope>
    <source>
        <strain evidence="1 2">CCALA 037</strain>
    </source>
</reference>
<evidence type="ECO:0000313" key="1">
    <source>
        <dbReference type="EMBL" id="PSB54545.1"/>
    </source>
</evidence>
<organism evidence="1 2">
    <name type="scientific">Chamaesiphon polymorphus CCALA 037</name>
    <dbReference type="NCBI Taxonomy" id="2107692"/>
    <lineage>
        <taxon>Bacteria</taxon>
        <taxon>Bacillati</taxon>
        <taxon>Cyanobacteriota</taxon>
        <taxon>Cyanophyceae</taxon>
        <taxon>Gomontiellales</taxon>
        <taxon>Chamaesiphonaceae</taxon>
        <taxon>Chamaesiphon</taxon>
    </lineage>
</organism>
<comment type="caution">
    <text evidence="1">The sequence shown here is derived from an EMBL/GenBank/DDBJ whole genome shotgun (WGS) entry which is preliminary data.</text>
</comment>
<evidence type="ECO:0000313" key="2">
    <source>
        <dbReference type="Proteomes" id="UP000238937"/>
    </source>
</evidence>
<dbReference type="Proteomes" id="UP000238937">
    <property type="component" value="Unassembled WGS sequence"/>
</dbReference>